<dbReference type="RefSeq" id="WP_274578980.1">
    <property type="nucleotide sequence ID" value="NZ_JALNTG010000020.1"/>
</dbReference>
<gene>
    <name evidence="1" type="ORF">M0O54_07520</name>
</gene>
<dbReference type="EMBL" id="JALNTG010000020">
    <property type="protein sequence ID" value="MDD9319973.1"/>
    <property type="molecule type" value="Genomic_DNA"/>
</dbReference>
<sequence>MNRNNPFFNTDKIVGQILDKKSPDCLKRKELELELVQLIHKYQKQGLWISFISIDVKDGIDARVTLCQDRAENLGV</sequence>
<reference evidence="1" key="1">
    <citation type="submission" date="2022-12" db="EMBL/GenBank/DDBJ databases">
        <title>Acinetobacter lactucae: Emerging opportunistic pathogenic species of genus Acinetobacter isolated from immunocompromised patients in clinical settings of India.</title>
        <authorList>
            <person name="Amar A.K."/>
            <person name="Sawant A.R."/>
            <person name="Meera M."/>
            <person name="Tomar A."/>
            <person name="Sistla S."/>
            <person name="Prashanth K."/>
        </authorList>
    </citation>
    <scope>NUCLEOTIDE SEQUENCE</scope>
    <source>
        <strain evidence="1">PKAL1828C</strain>
    </source>
</reference>
<accession>A0AB35JZY3</accession>
<name>A0AB35JZY3_9GAMM</name>
<dbReference type="AlphaFoldDB" id="A0AB35JZY3"/>
<protein>
    <submittedName>
        <fullName evidence="1">Uncharacterized protein</fullName>
    </submittedName>
</protein>
<dbReference type="Proteomes" id="UP001150055">
    <property type="component" value="Unassembled WGS sequence"/>
</dbReference>
<comment type="caution">
    <text evidence="1">The sequence shown here is derived from an EMBL/GenBank/DDBJ whole genome shotgun (WGS) entry which is preliminary data.</text>
</comment>
<evidence type="ECO:0000313" key="2">
    <source>
        <dbReference type="Proteomes" id="UP001150055"/>
    </source>
</evidence>
<proteinExistence type="predicted"/>
<evidence type="ECO:0000313" key="1">
    <source>
        <dbReference type="EMBL" id="MDD9319973.1"/>
    </source>
</evidence>
<organism evidence="1 2">
    <name type="scientific">Acinetobacter lactucae</name>
    <dbReference type="NCBI Taxonomy" id="1785128"/>
    <lineage>
        <taxon>Bacteria</taxon>
        <taxon>Pseudomonadati</taxon>
        <taxon>Pseudomonadota</taxon>
        <taxon>Gammaproteobacteria</taxon>
        <taxon>Moraxellales</taxon>
        <taxon>Moraxellaceae</taxon>
        <taxon>Acinetobacter</taxon>
        <taxon>Acinetobacter calcoaceticus/baumannii complex</taxon>
    </lineage>
</organism>